<evidence type="ECO:0000313" key="1">
    <source>
        <dbReference type="EMBL" id="MFC5530294.1"/>
    </source>
</evidence>
<comment type="caution">
    <text evidence="1">The sequence shown here is derived from an EMBL/GenBank/DDBJ whole genome shotgun (WGS) entry which is preliminary data.</text>
</comment>
<accession>A0ABW0QZ70</accession>
<protein>
    <submittedName>
        <fullName evidence="1">Zinc-binding dehydrogenase</fullName>
    </submittedName>
</protein>
<evidence type="ECO:0000313" key="2">
    <source>
        <dbReference type="Proteomes" id="UP001596108"/>
    </source>
</evidence>
<dbReference type="Pfam" id="PF13602">
    <property type="entry name" value="ADH_zinc_N_2"/>
    <property type="match status" value="1"/>
</dbReference>
<name>A0ABW0QZ70_9BACL</name>
<keyword evidence="2" id="KW-1185">Reference proteome</keyword>
<dbReference type="Gene3D" id="3.40.50.720">
    <property type="entry name" value="NAD(P)-binding Rossmann-like Domain"/>
    <property type="match status" value="1"/>
</dbReference>
<gene>
    <name evidence="1" type="ORF">ACFPQ4_12725</name>
</gene>
<proteinExistence type="predicted"/>
<organism evidence="1 2">
    <name type="scientific">Cohnella yongneupensis</name>
    <dbReference type="NCBI Taxonomy" id="425006"/>
    <lineage>
        <taxon>Bacteria</taxon>
        <taxon>Bacillati</taxon>
        <taxon>Bacillota</taxon>
        <taxon>Bacilli</taxon>
        <taxon>Bacillales</taxon>
        <taxon>Paenibacillaceae</taxon>
        <taxon>Cohnella</taxon>
    </lineage>
</organism>
<dbReference type="Gene3D" id="3.90.180.10">
    <property type="entry name" value="Medium-chain alcohol dehydrogenases, catalytic domain"/>
    <property type="match status" value="1"/>
</dbReference>
<sequence>MFESGKLVPVIDRLYPLHETAEALTYLGEGHAKGKIVIVS</sequence>
<dbReference type="RefSeq" id="WP_378112233.1">
    <property type="nucleotide sequence ID" value="NZ_JBHSNC010000038.1"/>
</dbReference>
<dbReference type="EMBL" id="JBHSNC010000038">
    <property type="protein sequence ID" value="MFC5530294.1"/>
    <property type="molecule type" value="Genomic_DNA"/>
</dbReference>
<reference evidence="2" key="1">
    <citation type="journal article" date="2019" name="Int. J. Syst. Evol. Microbiol.">
        <title>The Global Catalogue of Microorganisms (GCM) 10K type strain sequencing project: providing services to taxonomists for standard genome sequencing and annotation.</title>
        <authorList>
            <consortium name="The Broad Institute Genomics Platform"/>
            <consortium name="The Broad Institute Genome Sequencing Center for Infectious Disease"/>
            <person name="Wu L."/>
            <person name="Ma J."/>
        </authorList>
    </citation>
    <scope>NUCLEOTIDE SEQUENCE [LARGE SCALE GENOMIC DNA]</scope>
    <source>
        <strain evidence="2">CGMCC 1.18578</strain>
    </source>
</reference>
<dbReference type="Proteomes" id="UP001596108">
    <property type="component" value="Unassembled WGS sequence"/>
</dbReference>